<name>A0A1C5IE63_9ACTN</name>
<evidence type="ECO:0000256" key="1">
    <source>
        <dbReference type="SAM" id="MobiDB-lite"/>
    </source>
</evidence>
<evidence type="ECO:0000313" key="3">
    <source>
        <dbReference type="EMBL" id="SCG56640.1"/>
    </source>
</evidence>
<dbReference type="EMBL" id="LT607754">
    <property type="protein sequence ID" value="SCG56640.1"/>
    <property type="molecule type" value="Genomic_DNA"/>
</dbReference>
<keyword evidence="2" id="KW-0472">Membrane</keyword>
<dbReference type="Proteomes" id="UP000198221">
    <property type="component" value="Chromosome I"/>
</dbReference>
<keyword evidence="2" id="KW-0812">Transmembrane</keyword>
<reference evidence="4" key="1">
    <citation type="submission" date="2016-06" db="EMBL/GenBank/DDBJ databases">
        <authorList>
            <person name="Varghese N."/>
            <person name="Submissions Spin"/>
        </authorList>
    </citation>
    <scope>NUCLEOTIDE SEQUENCE [LARGE SCALE GENOMIC DNA]</scope>
    <source>
        <strain evidence="4">DSM 43819</strain>
    </source>
</reference>
<feature type="transmembrane region" description="Helical" evidence="2">
    <location>
        <begin position="37"/>
        <end position="57"/>
    </location>
</feature>
<feature type="region of interest" description="Disordered" evidence="1">
    <location>
        <begin position="65"/>
        <end position="203"/>
    </location>
</feature>
<organism evidence="3 4">
    <name type="scientific">Micromonospora inositola</name>
    <dbReference type="NCBI Taxonomy" id="47865"/>
    <lineage>
        <taxon>Bacteria</taxon>
        <taxon>Bacillati</taxon>
        <taxon>Actinomycetota</taxon>
        <taxon>Actinomycetes</taxon>
        <taxon>Micromonosporales</taxon>
        <taxon>Micromonosporaceae</taxon>
        <taxon>Micromonospora</taxon>
    </lineage>
</organism>
<evidence type="ECO:0000313" key="4">
    <source>
        <dbReference type="Proteomes" id="UP000198221"/>
    </source>
</evidence>
<feature type="compositionally biased region" description="Low complexity" evidence="1">
    <location>
        <begin position="126"/>
        <end position="143"/>
    </location>
</feature>
<feature type="compositionally biased region" description="Low complexity" evidence="1">
    <location>
        <begin position="101"/>
        <end position="110"/>
    </location>
</feature>
<evidence type="ECO:0000256" key="2">
    <source>
        <dbReference type="SAM" id="Phobius"/>
    </source>
</evidence>
<feature type="compositionally biased region" description="Basic and acidic residues" evidence="1">
    <location>
        <begin position="111"/>
        <end position="125"/>
    </location>
</feature>
<proteinExistence type="predicted"/>
<keyword evidence="4" id="KW-1185">Reference proteome</keyword>
<sequence>MKAHRTDLVSLAFGLVFLALSVWWLLARILGLTVPPVGWFLAGALVLIGVLGLAGALRSGRHADRDAAAPTDAEATVSAPYDGGPGLTPPAAPEADEWSTDAVGDDAVGAAEDRPVSGGAGDRRWSPSATPADPGPPTTGADAATREQPTLEVAPATREQPTVDLGPTSPGRSTGGDAPAIREQRTAGDGPAAGPDGEERSPG</sequence>
<accession>A0A1C5IE63</accession>
<protein>
    <submittedName>
        <fullName evidence="3">Uncharacterized protein</fullName>
    </submittedName>
</protein>
<gene>
    <name evidence="3" type="ORF">GA0070613_2706</name>
</gene>
<dbReference type="AlphaFoldDB" id="A0A1C5IE63"/>
<keyword evidence="2" id="KW-1133">Transmembrane helix</keyword>